<keyword evidence="3" id="KW-1185">Reference proteome</keyword>
<dbReference type="AlphaFoldDB" id="A0A4R6UZ94"/>
<comment type="caution">
    <text evidence="2">The sequence shown here is derived from an EMBL/GenBank/DDBJ whole genome shotgun (WGS) entry which is preliminary data.</text>
</comment>
<feature type="signal peptide" evidence="1">
    <location>
        <begin position="1"/>
        <end position="23"/>
    </location>
</feature>
<gene>
    <name evidence="2" type="ORF">EV696_101307</name>
</gene>
<dbReference type="RefSeq" id="WP_133587235.1">
    <property type="nucleotide sequence ID" value="NZ_CP037953.1"/>
</dbReference>
<accession>A0A4R6UZ94</accession>
<protein>
    <submittedName>
        <fullName evidence="2">Uncharacterized protein</fullName>
    </submittedName>
</protein>
<evidence type="ECO:0000313" key="3">
    <source>
        <dbReference type="Proteomes" id="UP000295375"/>
    </source>
</evidence>
<keyword evidence="1" id="KW-0732">Signal</keyword>
<name>A0A4R6UZ94_9GAMM</name>
<dbReference type="OrthoDB" id="6299536at2"/>
<organism evidence="2 3">
    <name type="scientific">Permianibacter aggregans</name>
    <dbReference type="NCBI Taxonomy" id="1510150"/>
    <lineage>
        <taxon>Bacteria</taxon>
        <taxon>Pseudomonadati</taxon>
        <taxon>Pseudomonadota</taxon>
        <taxon>Gammaproteobacteria</taxon>
        <taxon>Pseudomonadales</taxon>
        <taxon>Pseudomonadaceae</taxon>
        <taxon>Permianibacter</taxon>
    </lineage>
</organism>
<sequence>MSKVFIFLLLVAMSLSAISAEQAGPFKVANFRVGSDGIQVAFEPAPVACAGGTHFRMHARVLRTNHANYEAMVSAVYSAYVTGATFDWIWVNSLPSGVTACSNNNNAILDLTMLELSKKP</sequence>
<dbReference type="EMBL" id="SNYM01000001">
    <property type="protein sequence ID" value="TDQ51333.1"/>
    <property type="molecule type" value="Genomic_DNA"/>
</dbReference>
<evidence type="ECO:0000256" key="1">
    <source>
        <dbReference type="SAM" id="SignalP"/>
    </source>
</evidence>
<feature type="chain" id="PRO_5020858844" evidence="1">
    <location>
        <begin position="24"/>
        <end position="120"/>
    </location>
</feature>
<reference evidence="2 3" key="1">
    <citation type="submission" date="2019-03" db="EMBL/GenBank/DDBJ databases">
        <title>Genomic Encyclopedia of Type Strains, Phase IV (KMG-IV): sequencing the most valuable type-strain genomes for metagenomic binning, comparative biology and taxonomic classification.</title>
        <authorList>
            <person name="Goeker M."/>
        </authorList>
    </citation>
    <scope>NUCLEOTIDE SEQUENCE [LARGE SCALE GENOMIC DNA]</scope>
    <source>
        <strain evidence="2 3">DSM 103792</strain>
    </source>
</reference>
<dbReference type="Proteomes" id="UP000295375">
    <property type="component" value="Unassembled WGS sequence"/>
</dbReference>
<proteinExistence type="predicted"/>
<evidence type="ECO:0000313" key="2">
    <source>
        <dbReference type="EMBL" id="TDQ51333.1"/>
    </source>
</evidence>